<evidence type="ECO:0000256" key="4">
    <source>
        <dbReference type="ARBA" id="ARBA00012723"/>
    </source>
</evidence>
<dbReference type="PANTHER" id="PTHR45815:SF3">
    <property type="entry name" value="PROTEIN DISULFIDE-ISOMERASE A6"/>
    <property type="match status" value="1"/>
</dbReference>
<dbReference type="EC" id="5.3.4.1" evidence="4"/>
<dbReference type="GO" id="GO:0005788">
    <property type="term" value="C:endoplasmic reticulum lumen"/>
    <property type="evidence" value="ECO:0007669"/>
    <property type="project" value="UniProtKB-SubCell"/>
</dbReference>
<evidence type="ECO:0000259" key="14">
    <source>
        <dbReference type="PROSITE" id="PS51352"/>
    </source>
</evidence>
<dbReference type="Gene3D" id="3.40.30.10">
    <property type="entry name" value="Glutaredoxin"/>
    <property type="match status" value="2"/>
</dbReference>
<dbReference type="GO" id="GO:0015035">
    <property type="term" value="F:protein-disulfide reductase activity"/>
    <property type="evidence" value="ECO:0007669"/>
    <property type="project" value="TreeGrafter"/>
</dbReference>
<evidence type="ECO:0000313" key="16">
    <source>
        <dbReference type="Proteomes" id="UP000663879"/>
    </source>
</evidence>
<evidence type="ECO:0000313" key="15">
    <source>
        <dbReference type="EMBL" id="CAF0715650.1"/>
    </source>
</evidence>
<dbReference type="InterPro" id="IPR057305">
    <property type="entry name" value="Thioredox_PDIA6_C"/>
</dbReference>
<evidence type="ECO:0000256" key="9">
    <source>
        <dbReference type="ARBA" id="ARBA00023235"/>
    </source>
</evidence>
<dbReference type="PROSITE" id="PS00194">
    <property type="entry name" value="THIOREDOXIN_1"/>
    <property type="match status" value="2"/>
</dbReference>
<dbReference type="FunFam" id="3.40.30.10:FF:000032">
    <property type="entry name" value="Protein disulfide-isomerase A6 homolog"/>
    <property type="match status" value="1"/>
</dbReference>
<evidence type="ECO:0000256" key="5">
    <source>
        <dbReference type="ARBA" id="ARBA00022729"/>
    </source>
</evidence>
<evidence type="ECO:0000256" key="11">
    <source>
        <dbReference type="RuleBase" id="RU004208"/>
    </source>
</evidence>
<comment type="catalytic activity">
    <reaction evidence="1">
        <text>Catalyzes the rearrangement of -S-S- bonds in proteins.</text>
        <dbReference type="EC" id="5.3.4.1"/>
    </reaction>
</comment>
<evidence type="ECO:0000256" key="12">
    <source>
        <dbReference type="SAM" id="MobiDB-lite"/>
    </source>
</evidence>
<dbReference type="FunFam" id="3.40.30.10:FF:000050">
    <property type="entry name" value="protein disulfide-isomerase A6 isoform X1"/>
    <property type="match status" value="1"/>
</dbReference>
<dbReference type="InterPro" id="IPR005788">
    <property type="entry name" value="PDI_thioredoxin-like_dom"/>
</dbReference>
<comment type="similarity">
    <text evidence="3 11">Belongs to the protein disulfide isomerase family.</text>
</comment>
<comment type="subcellular location">
    <subcellularLocation>
        <location evidence="2">Endoplasmic reticulum lumen</location>
    </subcellularLocation>
</comment>
<organism evidence="15 16">
    <name type="scientific">Brachionus calyciflorus</name>
    <dbReference type="NCBI Taxonomy" id="104777"/>
    <lineage>
        <taxon>Eukaryota</taxon>
        <taxon>Metazoa</taxon>
        <taxon>Spiralia</taxon>
        <taxon>Gnathifera</taxon>
        <taxon>Rotifera</taxon>
        <taxon>Eurotatoria</taxon>
        <taxon>Monogononta</taxon>
        <taxon>Pseudotrocha</taxon>
        <taxon>Ploima</taxon>
        <taxon>Brachionidae</taxon>
        <taxon>Brachionus</taxon>
    </lineage>
</organism>
<dbReference type="NCBIfam" id="TIGR01126">
    <property type="entry name" value="pdi_dom"/>
    <property type="match status" value="2"/>
</dbReference>
<feature type="signal peptide" evidence="13">
    <location>
        <begin position="1"/>
        <end position="20"/>
    </location>
</feature>
<evidence type="ECO:0000256" key="3">
    <source>
        <dbReference type="ARBA" id="ARBA00006347"/>
    </source>
</evidence>
<feature type="chain" id="PRO_5032758628" description="protein disulfide-isomerase" evidence="13">
    <location>
        <begin position="21"/>
        <end position="454"/>
    </location>
</feature>
<sequence length="454" mass="49258">MLKNLILVVSLVLVFKQTECLYSPSDDVIQLTSSEFNSKVLSSSDLWLVEFYAPWCGHCKNLAPEWAKAAKALKGVVKVAAIDMDKDQSLGSTYGIRGFPTIKIFGANKNSPIDYNGGRTAQGIVDEALSQLRTMVKARLSGGSGSSSGSGGSSGSGSGSKKDVIELTESNFESQVLNSDDIWLVEFFAPWCGHCKNLEPEWARAATELKGKVKLGAVDATVHAGLAQRYGVQGYPTIKYFGPGAKNRAEDYDGGRTSSDIVTWALNKAAENAPAPEIIQLTEQAQLDAACDNKQVCLIAFLPPLYDCQSKCRNNYISLMKKMGEKYKRQQWGWLWTEPGKYQELESALSVGGFGYPALVAVNSRKGKFVLLRGSFSESGINEYLRELSVGRGQTATIPNNKLPSVAKTEPWDGKDAKVVVDDDIDLSDVSLDDLDGEDGGVLFRRKSADSGDL</sequence>
<comment type="caution">
    <text evidence="15">The sequence shown here is derived from an EMBL/GenBank/DDBJ whole genome shotgun (WGS) entry which is preliminary data.</text>
</comment>
<proteinExistence type="inferred from homology"/>
<dbReference type="AlphaFoldDB" id="A0A813M2N9"/>
<keyword evidence="5 13" id="KW-0732">Signal</keyword>
<dbReference type="CDD" id="cd02983">
    <property type="entry name" value="P5_C"/>
    <property type="match status" value="1"/>
</dbReference>
<keyword evidence="16" id="KW-1185">Reference proteome</keyword>
<dbReference type="CDD" id="cd03001">
    <property type="entry name" value="PDI_a_P5"/>
    <property type="match status" value="2"/>
</dbReference>
<feature type="domain" description="Thioredoxin" evidence="14">
    <location>
        <begin position="156"/>
        <end position="271"/>
    </location>
</feature>
<evidence type="ECO:0000256" key="1">
    <source>
        <dbReference type="ARBA" id="ARBA00001182"/>
    </source>
</evidence>
<feature type="compositionally biased region" description="Gly residues" evidence="12">
    <location>
        <begin position="142"/>
        <end position="158"/>
    </location>
</feature>
<feature type="domain" description="Thioredoxin" evidence="14">
    <location>
        <begin position="6"/>
        <end position="134"/>
    </location>
</feature>
<keyword evidence="6" id="KW-0677">Repeat</keyword>
<dbReference type="OrthoDB" id="10264505at2759"/>
<name>A0A813M2N9_9BILA</name>
<evidence type="ECO:0000256" key="2">
    <source>
        <dbReference type="ARBA" id="ARBA00004319"/>
    </source>
</evidence>
<evidence type="ECO:0000256" key="6">
    <source>
        <dbReference type="ARBA" id="ARBA00022737"/>
    </source>
</evidence>
<evidence type="ECO:0000256" key="13">
    <source>
        <dbReference type="SAM" id="SignalP"/>
    </source>
</evidence>
<keyword evidence="9" id="KW-0413">Isomerase</keyword>
<dbReference type="PANTHER" id="PTHR45815">
    <property type="entry name" value="PROTEIN DISULFIDE-ISOMERASE A6"/>
    <property type="match status" value="1"/>
</dbReference>
<dbReference type="PROSITE" id="PS51352">
    <property type="entry name" value="THIOREDOXIN_2"/>
    <property type="match status" value="2"/>
</dbReference>
<keyword evidence="8" id="KW-1015">Disulfide bond</keyword>
<protein>
    <recommendedName>
        <fullName evidence="4">protein disulfide-isomerase</fullName>
        <ecNumber evidence="4">5.3.4.1</ecNumber>
    </recommendedName>
</protein>
<gene>
    <name evidence="15" type="ORF">OXX778_LOCUS1606</name>
</gene>
<dbReference type="EMBL" id="CAJNOC010000108">
    <property type="protein sequence ID" value="CAF0715650.1"/>
    <property type="molecule type" value="Genomic_DNA"/>
</dbReference>
<dbReference type="InterPro" id="IPR036249">
    <property type="entry name" value="Thioredoxin-like_sf"/>
</dbReference>
<dbReference type="Proteomes" id="UP000663879">
    <property type="component" value="Unassembled WGS sequence"/>
</dbReference>
<dbReference type="InterPro" id="IPR017937">
    <property type="entry name" value="Thioredoxin_CS"/>
</dbReference>
<accession>A0A813M2N9</accession>
<dbReference type="GO" id="GO:0003756">
    <property type="term" value="F:protein disulfide isomerase activity"/>
    <property type="evidence" value="ECO:0007669"/>
    <property type="project" value="UniProtKB-EC"/>
</dbReference>
<dbReference type="Pfam" id="PF24541">
    <property type="entry name" value="Thioredox_PDIA6_C"/>
    <property type="match status" value="1"/>
</dbReference>
<dbReference type="Pfam" id="PF00085">
    <property type="entry name" value="Thioredoxin"/>
    <property type="match status" value="2"/>
</dbReference>
<evidence type="ECO:0000256" key="10">
    <source>
        <dbReference type="ARBA" id="ARBA00023284"/>
    </source>
</evidence>
<dbReference type="GO" id="GO:0034976">
    <property type="term" value="P:response to endoplasmic reticulum stress"/>
    <property type="evidence" value="ECO:0007669"/>
    <property type="project" value="TreeGrafter"/>
</dbReference>
<feature type="region of interest" description="Disordered" evidence="12">
    <location>
        <begin position="140"/>
        <end position="162"/>
    </location>
</feature>
<evidence type="ECO:0000256" key="7">
    <source>
        <dbReference type="ARBA" id="ARBA00022824"/>
    </source>
</evidence>
<dbReference type="PRINTS" id="PR00421">
    <property type="entry name" value="THIOREDOXIN"/>
</dbReference>
<dbReference type="SUPFAM" id="SSF52833">
    <property type="entry name" value="Thioredoxin-like"/>
    <property type="match status" value="3"/>
</dbReference>
<keyword evidence="7" id="KW-0256">Endoplasmic reticulum</keyword>
<dbReference type="InterPro" id="IPR013766">
    <property type="entry name" value="Thioredoxin_domain"/>
</dbReference>
<evidence type="ECO:0000256" key="8">
    <source>
        <dbReference type="ARBA" id="ARBA00023157"/>
    </source>
</evidence>
<reference evidence="15" key="1">
    <citation type="submission" date="2021-02" db="EMBL/GenBank/DDBJ databases">
        <authorList>
            <person name="Nowell W R."/>
        </authorList>
    </citation>
    <scope>NUCLEOTIDE SEQUENCE</scope>
    <source>
        <strain evidence="15">Ploen Becks lab</strain>
    </source>
</reference>
<keyword evidence="10" id="KW-0676">Redox-active center</keyword>